<dbReference type="Pfam" id="PF00676">
    <property type="entry name" value="E1_dh"/>
    <property type="match status" value="1"/>
</dbReference>
<dbReference type="PANTHER" id="PTHR11516">
    <property type="entry name" value="PYRUVATE DEHYDROGENASE E1 COMPONENT, ALPHA SUBUNIT BACTERIAL AND ORGANELLAR"/>
    <property type="match status" value="1"/>
</dbReference>
<dbReference type="AlphaFoldDB" id="A0A6J4R3R4"/>
<dbReference type="GO" id="GO:0000287">
    <property type="term" value="F:magnesium ion binding"/>
    <property type="evidence" value="ECO:0007669"/>
    <property type="project" value="UniProtKB-ARBA"/>
</dbReference>
<dbReference type="GO" id="GO:0006086">
    <property type="term" value="P:pyruvate decarboxylation to acetyl-CoA"/>
    <property type="evidence" value="ECO:0007669"/>
    <property type="project" value="TreeGrafter"/>
</dbReference>
<evidence type="ECO:0000313" key="7">
    <source>
        <dbReference type="EMBL" id="CAA9463360.1"/>
    </source>
</evidence>
<feature type="domain" description="Dehydrogenase E1 component" evidence="6">
    <location>
        <begin position="52"/>
        <end position="353"/>
    </location>
</feature>
<feature type="region of interest" description="Disordered" evidence="5">
    <location>
        <begin position="19"/>
        <end position="40"/>
    </location>
</feature>
<dbReference type="Gene3D" id="3.40.50.970">
    <property type="match status" value="1"/>
</dbReference>
<dbReference type="CDD" id="cd02000">
    <property type="entry name" value="TPP_E1_PDC_ADC_BCADC"/>
    <property type="match status" value="1"/>
</dbReference>
<dbReference type="InterPro" id="IPR050642">
    <property type="entry name" value="PDH_E1_Alpha_Subunit"/>
</dbReference>
<dbReference type="InterPro" id="IPR029061">
    <property type="entry name" value="THDP-binding"/>
</dbReference>
<keyword evidence="2 7" id="KW-0560">Oxidoreductase</keyword>
<proteinExistence type="predicted"/>
<sequence length="371" mass="41058">MNTIRNPRFWYSFVGIGSRKGKGPRMSAENEHSENGGGVATSSERLVDLYTEMVRIRAFEEACQKGFRQGKIGGYLHVYIGQEAVATGFLDSFKEGDKVITAYRDHAHALLLGTDPKEVMAELYGKGTGMVKGKGGSMHLFDVERGLMGGYGIVAGHIPLGVGFAYAMRYQETDHITQIYLGDGSISNGAFHEAANLAGLWGKDGLCPALFIIENNQYGMGTSVERTTAMTDLAAKFDAYGIENEKVDGMDVEAVLECAERLTERVRETGKPYAVEALTYRTAPHGAADFFEKYREKEEIEEWRKRDPIGMLENRLLESGAADEEKLDEIRSEAKEITNEAVRFADESEEPEIAELYTDVYAGADEYLGEE</sequence>
<dbReference type="SUPFAM" id="SSF52518">
    <property type="entry name" value="Thiamin diphosphate-binding fold (THDP-binding)"/>
    <property type="match status" value="1"/>
</dbReference>
<keyword evidence="3" id="KW-0786">Thiamine pyrophosphate</keyword>
<keyword evidence="4" id="KW-0175">Coiled coil</keyword>
<accession>A0A6J4R3R4</accession>
<reference evidence="7" key="1">
    <citation type="submission" date="2020-02" db="EMBL/GenBank/DDBJ databases">
        <authorList>
            <person name="Meier V. D."/>
        </authorList>
    </citation>
    <scope>NUCLEOTIDE SEQUENCE</scope>
    <source>
        <strain evidence="7">AVDCRST_MAG12</strain>
    </source>
</reference>
<dbReference type="InterPro" id="IPR001017">
    <property type="entry name" value="DH_E1"/>
</dbReference>
<evidence type="ECO:0000259" key="6">
    <source>
        <dbReference type="Pfam" id="PF00676"/>
    </source>
</evidence>
<dbReference type="EMBL" id="CADCVK010000001">
    <property type="protein sequence ID" value="CAA9463360.1"/>
    <property type="molecule type" value="Genomic_DNA"/>
</dbReference>
<organism evidence="7">
    <name type="scientific">uncultured Rubrobacteraceae bacterium</name>
    <dbReference type="NCBI Taxonomy" id="349277"/>
    <lineage>
        <taxon>Bacteria</taxon>
        <taxon>Bacillati</taxon>
        <taxon>Actinomycetota</taxon>
        <taxon>Rubrobacteria</taxon>
        <taxon>Rubrobacterales</taxon>
        <taxon>Rubrobacteraceae</taxon>
        <taxon>environmental samples</taxon>
    </lineage>
</organism>
<evidence type="ECO:0000256" key="2">
    <source>
        <dbReference type="ARBA" id="ARBA00023002"/>
    </source>
</evidence>
<dbReference type="GO" id="GO:0004739">
    <property type="term" value="F:pyruvate dehydrogenase (acetyl-transferring) activity"/>
    <property type="evidence" value="ECO:0007669"/>
    <property type="project" value="UniProtKB-EC"/>
</dbReference>
<name>A0A6J4R3R4_9ACTN</name>
<dbReference type="EC" id="1.2.4.1" evidence="7"/>
<evidence type="ECO:0000256" key="3">
    <source>
        <dbReference type="ARBA" id="ARBA00023052"/>
    </source>
</evidence>
<gene>
    <name evidence="7" type="ORF">AVDCRST_MAG12-3</name>
</gene>
<dbReference type="PANTHER" id="PTHR11516:SF60">
    <property type="entry name" value="PYRUVATE DEHYDROGENASE E1 COMPONENT SUBUNIT ALPHA"/>
    <property type="match status" value="1"/>
</dbReference>
<comment type="cofactor">
    <cofactor evidence="1">
        <name>thiamine diphosphate</name>
        <dbReference type="ChEBI" id="CHEBI:58937"/>
    </cofactor>
</comment>
<evidence type="ECO:0000256" key="4">
    <source>
        <dbReference type="SAM" id="Coils"/>
    </source>
</evidence>
<evidence type="ECO:0000256" key="1">
    <source>
        <dbReference type="ARBA" id="ARBA00001964"/>
    </source>
</evidence>
<protein>
    <submittedName>
        <fullName evidence="7">Pyruvate dehydrogenase E1 component alpha subunit</fullName>
        <ecNumber evidence="7">1.2.4.1</ecNumber>
    </submittedName>
</protein>
<evidence type="ECO:0000256" key="5">
    <source>
        <dbReference type="SAM" id="MobiDB-lite"/>
    </source>
</evidence>
<keyword evidence="7" id="KW-0670">Pyruvate</keyword>
<feature type="coiled-coil region" evidence="4">
    <location>
        <begin position="320"/>
        <end position="347"/>
    </location>
</feature>